<evidence type="ECO:0000313" key="3">
    <source>
        <dbReference type="Proteomes" id="UP000584642"/>
    </source>
</evidence>
<reference evidence="2 3" key="1">
    <citation type="submission" date="2020-05" db="EMBL/GenBank/DDBJ databases">
        <title>Azospirillum oleiclasticum sp. nov, a nitrogen-fixing and heavy crude oil-emulsifying bacterium isolated from the crude oil of Yumen Oilfield.</title>
        <authorList>
            <person name="Wu D."/>
            <person name="Cai M."/>
            <person name="Zhang X."/>
        </authorList>
    </citation>
    <scope>NUCLEOTIDE SEQUENCE [LARGE SCALE GENOMIC DNA]</scope>
    <source>
        <strain evidence="2 3">ROY-1-1-2</strain>
    </source>
</reference>
<keyword evidence="1" id="KW-0812">Transmembrane</keyword>
<evidence type="ECO:0000313" key="2">
    <source>
        <dbReference type="EMBL" id="NYZ21677.1"/>
    </source>
</evidence>
<proteinExistence type="predicted"/>
<keyword evidence="1" id="KW-0472">Membrane</keyword>
<dbReference type="RefSeq" id="WP_180283455.1">
    <property type="nucleotide sequence ID" value="NZ_JABFDB010000013.1"/>
</dbReference>
<dbReference type="Proteomes" id="UP000584642">
    <property type="component" value="Unassembled WGS sequence"/>
</dbReference>
<evidence type="ECO:0008006" key="4">
    <source>
        <dbReference type="Google" id="ProtNLM"/>
    </source>
</evidence>
<evidence type="ECO:0000256" key="1">
    <source>
        <dbReference type="SAM" id="Phobius"/>
    </source>
</evidence>
<protein>
    <recommendedName>
        <fullName evidence="4">HEPN domain-containing protein</fullName>
    </recommendedName>
</protein>
<name>A0ABX2TBG3_9PROT</name>
<feature type="transmembrane region" description="Helical" evidence="1">
    <location>
        <begin position="13"/>
        <end position="32"/>
    </location>
</feature>
<dbReference type="EMBL" id="JABFDB010000013">
    <property type="protein sequence ID" value="NYZ21677.1"/>
    <property type="molecule type" value="Genomic_DNA"/>
</dbReference>
<organism evidence="2 3">
    <name type="scientific">Azospirillum oleiclasticum</name>
    <dbReference type="NCBI Taxonomy" id="2735135"/>
    <lineage>
        <taxon>Bacteria</taxon>
        <taxon>Pseudomonadati</taxon>
        <taxon>Pseudomonadota</taxon>
        <taxon>Alphaproteobacteria</taxon>
        <taxon>Rhodospirillales</taxon>
        <taxon>Azospirillaceae</taxon>
        <taxon>Azospirillum</taxon>
    </lineage>
</organism>
<gene>
    <name evidence="2" type="ORF">HND93_18340</name>
</gene>
<keyword evidence="3" id="KW-1185">Reference proteome</keyword>
<dbReference type="Gene3D" id="1.20.120.330">
    <property type="entry name" value="Nucleotidyltransferases domain 2"/>
    <property type="match status" value="1"/>
</dbReference>
<comment type="caution">
    <text evidence="2">The sequence shown here is derived from an EMBL/GenBank/DDBJ whole genome shotgun (WGS) entry which is preliminary data.</text>
</comment>
<sequence length="110" mass="11921">MAEPDQGEAGHRAAAHAAYCAAYHLVAGFFGLDRGDRRQARHDQLLARLVPVDASTAGGFLLTAQDALPFLQRVRVAADYQFSMPLPRERAASSVHRAGELFDAFVAEGR</sequence>
<accession>A0ABX2TBG3</accession>
<keyword evidence="1" id="KW-1133">Transmembrane helix</keyword>